<dbReference type="Proteomes" id="UP000233293">
    <property type="component" value="Unassembled WGS sequence"/>
</dbReference>
<protein>
    <submittedName>
        <fullName evidence="3">Uncharacterized protein</fullName>
    </submittedName>
</protein>
<dbReference type="PROSITE" id="PS50005">
    <property type="entry name" value="TPR"/>
    <property type="match status" value="1"/>
</dbReference>
<reference evidence="4" key="1">
    <citation type="submission" date="2017-12" db="EMBL/GenBank/DDBJ databases">
        <title>Draft genome sequence of Telmatospirillum siberiense 26-4b1T, an acidotolerant peatland alphaproteobacterium potentially involved in sulfur cycling.</title>
        <authorList>
            <person name="Hausmann B."/>
            <person name="Pjevac P."/>
            <person name="Schreck K."/>
            <person name="Herbold C.W."/>
            <person name="Daims H."/>
            <person name="Wagner M."/>
            <person name="Pester M."/>
            <person name="Loy A."/>
        </authorList>
    </citation>
    <scope>NUCLEOTIDE SEQUENCE [LARGE SCALE GENOMIC DNA]</scope>
    <source>
        <strain evidence="4">26-4b1</strain>
    </source>
</reference>
<feature type="repeat" description="TPR" evidence="1">
    <location>
        <begin position="865"/>
        <end position="898"/>
    </location>
</feature>
<feature type="compositionally biased region" description="Low complexity" evidence="2">
    <location>
        <begin position="144"/>
        <end position="175"/>
    </location>
</feature>
<keyword evidence="1" id="KW-0802">TPR repeat</keyword>
<evidence type="ECO:0000256" key="2">
    <source>
        <dbReference type="SAM" id="MobiDB-lite"/>
    </source>
</evidence>
<feature type="compositionally biased region" description="Pro residues" evidence="2">
    <location>
        <begin position="313"/>
        <end position="329"/>
    </location>
</feature>
<dbReference type="InterPro" id="IPR019734">
    <property type="entry name" value="TPR_rpt"/>
</dbReference>
<name>A0A2N3Q036_9PROT</name>
<accession>A0A2N3Q036</accession>
<gene>
    <name evidence="3" type="ORF">CWS72_02420</name>
</gene>
<evidence type="ECO:0000313" key="3">
    <source>
        <dbReference type="EMBL" id="PKU26018.1"/>
    </source>
</evidence>
<evidence type="ECO:0000256" key="1">
    <source>
        <dbReference type="PROSITE-ProRule" id="PRU00339"/>
    </source>
</evidence>
<feature type="region of interest" description="Disordered" evidence="2">
    <location>
        <begin position="136"/>
        <end position="218"/>
    </location>
</feature>
<dbReference type="RefSeq" id="WP_101248980.1">
    <property type="nucleotide sequence ID" value="NZ_PIUM01000002.1"/>
</dbReference>
<organism evidence="3 4">
    <name type="scientific">Telmatospirillum siberiense</name>
    <dbReference type="NCBI Taxonomy" id="382514"/>
    <lineage>
        <taxon>Bacteria</taxon>
        <taxon>Pseudomonadati</taxon>
        <taxon>Pseudomonadota</taxon>
        <taxon>Alphaproteobacteria</taxon>
        <taxon>Rhodospirillales</taxon>
        <taxon>Rhodospirillaceae</taxon>
        <taxon>Telmatospirillum</taxon>
    </lineage>
</organism>
<feature type="region of interest" description="Disordered" evidence="2">
    <location>
        <begin position="307"/>
        <end position="390"/>
    </location>
</feature>
<dbReference type="EMBL" id="PIUM01000002">
    <property type="protein sequence ID" value="PKU26018.1"/>
    <property type="molecule type" value="Genomic_DNA"/>
</dbReference>
<proteinExistence type="predicted"/>
<keyword evidence="4" id="KW-1185">Reference proteome</keyword>
<dbReference type="SUPFAM" id="SSF48452">
    <property type="entry name" value="TPR-like"/>
    <property type="match status" value="1"/>
</dbReference>
<dbReference type="InterPro" id="IPR011990">
    <property type="entry name" value="TPR-like_helical_dom_sf"/>
</dbReference>
<sequence>MELRRLFQILPRILLLGGLAWGVSNAPAWGQASSQTGASPRGAQYNGFGRMVFDWDGPTSYSADVINGELVLRFDQPVKGDFHSLLRPLSQYLKTVSVSSDGKTATFPLTHPIQVRAFGGSGNSVIVDLVDKPDASARSNQAEAKPPASASSGDAPSGQAQSSATEGEGPLSLLPPSAPPPSSQLPPSAAAAPPPAPATPPVAAKQRPAGEAPAVEVRAGEHGSFNRVVFSWPQTVDYKVEKQGGRATVTFAKPARFDLAGLQTSLPSDIRLLSADGGGKSATVALSIPENARLRHFASGPKVVLDIVRDSNSPPPAPPATAQQSPPPGNNDVTLPSLKPLVPEDQPTLPSESLAAAQSAPPPMVKPVQPPAKSNATEPPPPATDARPAVAAHPLPADDDKVFSLSVSWEKPVAAAVFRRAGYLWLVFDRKQEVDTKLMRRLGGEAVSEVTQIPNHEATILRLVVQPDYAPSVRREGLLWVIDLMHQPAEPKDPIRITAPAALTNGIGIVLTVADAGNVISVADPEVGDTMMVVPVITLGSGVYPGRDTPDVELLPTVQGIALLPHADGLDVRSTRGSVSIGMPTGAGLRLSTDGNRAIPSVKRSSREGFFDVGTWKRGGPEAFAAERRTFEAGLAMIPPAGRSGAHMEAAQFFFANGFAAEALGFLRLAADEEPSLADTGPYRALRGACQLLMGREEMAVADLDNPLVKDDPESRVWQAAAHAAAGDAPASWEKPLAAGLPIFGNYPKPLAWPLAVISAKAALAAGDDDAAQKSLDVLDRSIMSPRESVLLDFLHGAYSEMNGQFDQALDNYDHAAQGDNREYRARASLAAIELQLRLGRITPRDAAEKLDRLRFGWREEDFEFGLLKRLGELQIRAGDYPEALRTLRSVVSNYPDNKNTPSVSKMMTDTFTKLYLEGAADMMPPVSAIGLYDEFRDLTPTGAKGDEMIRKLADRLASVDLLDRAAELLKHQVTYRLQGLDKARVGAQLALLDLLNRQPQPALDAIVNSEADGLPQELQRQRKHLKARALADLDRVPEAIQLLVGDASSEAAQLRAEIYWHKQDWPNAALAFEAMVPRPDRGAPLDDVTSRLVLNWATALALGNDERGLAALRRSFGPSFAGTAYDDGFTLLTSALDRDLPDMPAIAAKIKEAEGFQTFMSNYKKRLRAGGLSGIN</sequence>
<comment type="caution">
    <text evidence="3">The sequence shown here is derived from an EMBL/GenBank/DDBJ whole genome shotgun (WGS) entry which is preliminary data.</text>
</comment>
<dbReference type="Gene3D" id="1.25.40.10">
    <property type="entry name" value="Tetratricopeptide repeat domain"/>
    <property type="match status" value="1"/>
</dbReference>
<feature type="compositionally biased region" description="Pro residues" evidence="2">
    <location>
        <begin position="360"/>
        <end position="370"/>
    </location>
</feature>
<dbReference type="AlphaFoldDB" id="A0A2N3Q036"/>
<evidence type="ECO:0000313" key="4">
    <source>
        <dbReference type="Proteomes" id="UP000233293"/>
    </source>
</evidence>
<dbReference type="OrthoDB" id="7431909at2"/>